<protein>
    <submittedName>
        <fullName evidence="3">Phosphoserine phosphatase</fullName>
    </submittedName>
</protein>
<dbReference type="SUPFAM" id="SSF101215">
    <property type="entry name" value="KaiA/RbsU domain"/>
    <property type="match status" value="1"/>
</dbReference>
<dbReference type="InterPro" id="IPR001932">
    <property type="entry name" value="PPM-type_phosphatase-like_dom"/>
</dbReference>
<dbReference type="GO" id="GO:0016791">
    <property type="term" value="F:phosphatase activity"/>
    <property type="evidence" value="ECO:0007669"/>
    <property type="project" value="TreeGrafter"/>
</dbReference>
<dbReference type="Proteomes" id="UP000050331">
    <property type="component" value="Chromosome"/>
</dbReference>
<dbReference type="Gene3D" id="1.10.1240.30">
    <property type="entry name" value="KaiA/RbsU domain"/>
    <property type="match status" value="1"/>
</dbReference>
<sequence length="339" mass="38643">METLNTNISNYRNLLKHYIEVQDEQSLYGAEQISKMFIKNNIPPEEIINLHIQALEELHPDMPGDFRYSMNFLLEIMINYGVAHQENHSLREEQSELKSEIAIAAGMQETLLATTKPDVDCLDIGVVSVSANQMSGDYYHFLKGSDDSIGIAVADVIGKGIPAALCMSMIKYSMDSLPEATMSPKTILENLNRVVERNVDASMFITMFYTQFIPSESKIHYASAGHEPGFYYNAETKKFEEIKAKGLVLGVSPETDYRQYERSLHDGDMVILLTDGVTECRQGDRFIETEEVLEVLDQYSDLPAQEMVDKVYKHFERMQNFQFRDDFTLIALKKKPVTK</sequence>
<dbReference type="InterPro" id="IPR014787">
    <property type="entry name" value="PSer_Pase_RsbU_N"/>
</dbReference>
<feature type="domain" description="PPM-type phosphatase" evidence="2">
    <location>
        <begin position="123"/>
        <end position="334"/>
    </location>
</feature>
<dbReference type="InterPro" id="IPR036457">
    <property type="entry name" value="PPM-type-like_dom_sf"/>
</dbReference>
<keyword evidence="4" id="KW-1185">Reference proteome</keyword>
<evidence type="ECO:0000259" key="2">
    <source>
        <dbReference type="PROSITE" id="PS51746"/>
    </source>
</evidence>
<dbReference type="InterPro" id="IPR017944">
    <property type="entry name" value="KaiA/RbsU_helical_domain_sf"/>
</dbReference>
<keyword evidence="1" id="KW-0378">Hydrolase</keyword>
<dbReference type="SUPFAM" id="SSF81606">
    <property type="entry name" value="PP2C-like"/>
    <property type="match status" value="1"/>
</dbReference>
<gene>
    <name evidence="3" type="ORF">AOX59_11420</name>
</gene>
<reference evidence="3 4" key="1">
    <citation type="submission" date="2016-01" db="EMBL/GenBank/DDBJ databases">
        <title>Complete genome sequence of strain Lentibacillus amyloliquefaciens LAM0015T isolated from saline sediment.</title>
        <authorList>
            <person name="Wang J.-L."/>
            <person name="He M.-X."/>
        </authorList>
    </citation>
    <scope>NUCLEOTIDE SEQUENCE [LARGE SCALE GENOMIC DNA]</scope>
    <source>
        <strain evidence="3 4">LAM0015</strain>
    </source>
</reference>
<proteinExistence type="predicted"/>
<evidence type="ECO:0000313" key="3">
    <source>
        <dbReference type="EMBL" id="ALX49139.1"/>
    </source>
</evidence>
<dbReference type="EMBL" id="CP013862">
    <property type="protein sequence ID" value="ALX49139.1"/>
    <property type="molecule type" value="Genomic_DNA"/>
</dbReference>
<name>A0A0U4F8L3_9BACI</name>
<dbReference type="PANTHER" id="PTHR43156">
    <property type="entry name" value="STAGE II SPORULATION PROTEIN E-RELATED"/>
    <property type="match status" value="1"/>
</dbReference>
<dbReference type="Pfam" id="PF07228">
    <property type="entry name" value="SpoIIE"/>
    <property type="match status" value="1"/>
</dbReference>
<dbReference type="RefSeq" id="WP_068445643.1">
    <property type="nucleotide sequence ID" value="NZ_CP013862.1"/>
</dbReference>
<dbReference type="SMART" id="SM00331">
    <property type="entry name" value="PP2C_SIG"/>
    <property type="match status" value="1"/>
</dbReference>
<dbReference type="AlphaFoldDB" id="A0A0U4F8L3"/>
<evidence type="ECO:0000256" key="1">
    <source>
        <dbReference type="ARBA" id="ARBA00022801"/>
    </source>
</evidence>
<dbReference type="InterPro" id="IPR052016">
    <property type="entry name" value="Bact_Sigma-Reg"/>
</dbReference>
<accession>A0A0U4F8L3</accession>
<evidence type="ECO:0000313" key="4">
    <source>
        <dbReference type="Proteomes" id="UP000050331"/>
    </source>
</evidence>
<dbReference type="STRING" id="1472767.AOX59_11420"/>
<dbReference type="Pfam" id="PF08673">
    <property type="entry name" value="RsbU_N"/>
    <property type="match status" value="1"/>
</dbReference>
<dbReference type="PANTHER" id="PTHR43156:SF15">
    <property type="entry name" value="PHOSPHOSERINE PHOSPHATASE RSBU"/>
    <property type="match status" value="1"/>
</dbReference>
<dbReference type="PROSITE" id="PS51746">
    <property type="entry name" value="PPM_2"/>
    <property type="match status" value="1"/>
</dbReference>
<dbReference type="OrthoDB" id="311592at2"/>
<dbReference type="Gene3D" id="3.60.40.10">
    <property type="entry name" value="PPM-type phosphatase domain"/>
    <property type="match status" value="1"/>
</dbReference>
<dbReference type="FunFam" id="3.60.40.10:FF:000045">
    <property type="entry name" value="Stage II sporulation protein E"/>
    <property type="match status" value="1"/>
</dbReference>
<organism evidence="3 4">
    <name type="scientific">Lentibacillus amyloliquefaciens</name>
    <dbReference type="NCBI Taxonomy" id="1472767"/>
    <lineage>
        <taxon>Bacteria</taxon>
        <taxon>Bacillati</taxon>
        <taxon>Bacillota</taxon>
        <taxon>Bacilli</taxon>
        <taxon>Bacillales</taxon>
        <taxon>Bacillaceae</taxon>
        <taxon>Lentibacillus</taxon>
    </lineage>
</organism>
<dbReference type="KEGG" id="lao:AOX59_11420"/>